<evidence type="ECO:0000313" key="3">
    <source>
        <dbReference type="WBParaSite" id="SSTP_0000914800.1"/>
    </source>
</evidence>
<name>A0A0K0EI41_STRER</name>
<organism evidence="3">
    <name type="scientific">Strongyloides stercoralis</name>
    <name type="common">Threadworm</name>
    <dbReference type="NCBI Taxonomy" id="6248"/>
    <lineage>
        <taxon>Eukaryota</taxon>
        <taxon>Metazoa</taxon>
        <taxon>Ecdysozoa</taxon>
        <taxon>Nematoda</taxon>
        <taxon>Chromadorea</taxon>
        <taxon>Rhabditida</taxon>
        <taxon>Tylenchina</taxon>
        <taxon>Panagrolaimomorpha</taxon>
        <taxon>Strongyloidoidea</taxon>
        <taxon>Strongyloididae</taxon>
        <taxon>Strongyloides</taxon>
    </lineage>
</organism>
<dbReference type="PANTHER" id="PTHR12277:SF81">
    <property type="entry name" value="PROTEIN ABHD13"/>
    <property type="match status" value="1"/>
</dbReference>
<feature type="compositionally biased region" description="Low complexity" evidence="1">
    <location>
        <begin position="1"/>
        <end position="11"/>
    </location>
</feature>
<accession>A0A0K0EI41</accession>
<dbReference type="GO" id="GO:0010008">
    <property type="term" value="C:endosome membrane"/>
    <property type="evidence" value="ECO:0007669"/>
    <property type="project" value="TreeGrafter"/>
</dbReference>
<dbReference type="PANTHER" id="PTHR12277">
    <property type="entry name" value="ALPHA/BETA HYDROLASE DOMAIN-CONTAINING PROTEIN"/>
    <property type="match status" value="1"/>
</dbReference>
<dbReference type="SUPFAM" id="SSF53474">
    <property type="entry name" value="alpha/beta-Hydrolases"/>
    <property type="match status" value="1"/>
</dbReference>
<keyword evidence="2" id="KW-1185">Reference proteome</keyword>
<dbReference type="InterPro" id="IPR008536">
    <property type="entry name" value="DUF818"/>
</dbReference>
<dbReference type="GO" id="GO:0008474">
    <property type="term" value="F:palmitoyl-(protein) hydrolase activity"/>
    <property type="evidence" value="ECO:0007669"/>
    <property type="project" value="TreeGrafter"/>
</dbReference>
<dbReference type="Proteomes" id="UP000035681">
    <property type="component" value="Unplaced"/>
</dbReference>
<evidence type="ECO:0000313" key="2">
    <source>
        <dbReference type="Proteomes" id="UP000035681"/>
    </source>
</evidence>
<dbReference type="GO" id="GO:0005886">
    <property type="term" value="C:plasma membrane"/>
    <property type="evidence" value="ECO:0007669"/>
    <property type="project" value="TreeGrafter"/>
</dbReference>
<protein>
    <submittedName>
        <fullName evidence="3">Hydrolase_4 domain-containing protein</fullName>
    </submittedName>
    <submittedName>
        <fullName evidence="4">Serine aminopeptidase S33 domain-containing protein</fullName>
    </submittedName>
</protein>
<dbReference type="AlphaFoldDB" id="A0A0K0EI41"/>
<reference evidence="3" key="1">
    <citation type="submission" date="2015-08" db="UniProtKB">
        <authorList>
            <consortium name="WormBaseParasite"/>
        </authorList>
    </citation>
    <scope>IDENTIFICATION</scope>
</reference>
<dbReference type="STRING" id="6248.A0A0K0EI41"/>
<dbReference type="InterPro" id="IPR029058">
    <property type="entry name" value="AB_hydrolase_fold"/>
</dbReference>
<feature type="region of interest" description="Disordered" evidence="1">
    <location>
        <begin position="1"/>
        <end position="21"/>
    </location>
</feature>
<evidence type="ECO:0000256" key="1">
    <source>
        <dbReference type="SAM" id="MobiDB-lite"/>
    </source>
</evidence>
<sequence length="585" mass="67540">MNSINNSISSNRGKKSKDGKQVKNYNIIGKRKYKTIKCKKSIRKSKKEIFDNLRSKITEVRSIKQDDIIDIKSFSCFLNEASDATQECTVKNTDQQLDISQIDETIRNEENYAIKLKFNKSKLENLKNNITNVTNNAVPFIENKKTCYFDENKAINIREECKKLANSTLECKKELFYKKREIRPLLLSSKQKLYLEILKDLDNEKFSLPCRCPSDAKESTFIWFSKKGKILKQVIASVVKILFDKRRGKSFYERSAFWPCLTEYFFYKTNDNIVLNDSLQVKQDKTFLLPDNEGVLPLNKKDFKEKVLKAQYYTEYEGLYSFGYNHPCYRNEDPIHFFFVKSNNDTLACAFVKYFTRAKYLIIFSHPNGTDISDSMIGFPNILDFARFMEVNLISYDYSGYGISNGIPSQNTLVGNLQSILEYAKNTLNYPEERIILWGYSLGGALSSLVAKNNKNIGGLILYGAPASIKAVIKTKVFKKKIIKDKYITNTPFSTAEAVKEVECPTLIIHSKNDSLISHIHGLKIFQNCKTPVLPLLLEKSKHDYMDVADEGWKKIREFLEYEIAYVHSDNSMLSLRHLNINSNI</sequence>
<dbReference type="WBParaSite" id="SSTP_0000914800.1">
    <property type="protein sequence ID" value="SSTP_0000914800.1"/>
    <property type="gene ID" value="SSTP_0000914800"/>
</dbReference>
<dbReference type="WBParaSite" id="TCONS_00000930.p1">
    <property type="protein sequence ID" value="TCONS_00000930.p1"/>
    <property type="gene ID" value="XLOC_000880"/>
</dbReference>
<dbReference type="Pfam" id="PF05677">
    <property type="entry name" value="DUF818"/>
    <property type="match status" value="1"/>
</dbReference>
<dbReference type="Gene3D" id="3.40.50.1820">
    <property type="entry name" value="alpha/beta hydrolase"/>
    <property type="match status" value="1"/>
</dbReference>
<evidence type="ECO:0000313" key="4">
    <source>
        <dbReference type="WBParaSite" id="TCONS_00000930.p1"/>
    </source>
</evidence>
<proteinExistence type="predicted"/>